<keyword evidence="2" id="KW-1185">Reference proteome</keyword>
<protein>
    <submittedName>
        <fullName evidence="1">Uncharacterized protein</fullName>
    </submittedName>
</protein>
<dbReference type="Proteomes" id="UP000834106">
    <property type="component" value="Chromosome 21"/>
</dbReference>
<organism evidence="1 2">
    <name type="scientific">Fraxinus pennsylvanica</name>
    <dbReference type="NCBI Taxonomy" id="56036"/>
    <lineage>
        <taxon>Eukaryota</taxon>
        <taxon>Viridiplantae</taxon>
        <taxon>Streptophyta</taxon>
        <taxon>Embryophyta</taxon>
        <taxon>Tracheophyta</taxon>
        <taxon>Spermatophyta</taxon>
        <taxon>Magnoliopsida</taxon>
        <taxon>eudicotyledons</taxon>
        <taxon>Gunneridae</taxon>
        <taxon>Pentapetalae</taxon>
        <taxon>asterids</taxon>
        <taxon>lamiids</taxon>
        <taxon>Lamiales</taxon>
        <taxon>Oleaceae</taxon>
        <taxon>Oleeae</taxon>
        <taxon>Fraxinus</taxon>
    </lineage>
</organism>
<proteinExistence type="predicted"/>
<gene>
    <name evidence="1" type="ORF">FPE_LOCUS32493</name>
</gene>
<evidence type="ECO:0000313" key="1">
    <source>
        <dbReference type="EMBL" id="CAI9785063.1"/>
    </source>
</evidence>
<sequence length="178" mass="20582">MDRPSSTDDPFSLAKRSWIDLTWTLWEEPVQDNTEPNLRRHGRSWDLLAKSLVYFLRSIDITGFNFIKAACPSQQGPHLMYFSFITGFNFIETARPYSKGTASLDLVFYEMRQRRCTVFPRKPWGYREERSIEDIETAKEKLNFTSGCFILSGIGGKIVNISIVSDDEKLYLVDCSPM</sequence>
<dbReference type="EMBL" id="OU503056">
    <property type="protein sequence ID" value="CAI9785063.1"/>
    <property type="molecule type" value="Genomic_DNA"/>
</dbReference>
<evidence type="ECO:0000313" key="2">
    <source>
        <dbReference type="Proteomes" id="UP000834106"/>
    </source>
</evidence>
<dbReference type="AlphaFoldDB" id="A0AAD2ABG0"/>
<name>A0AAD2ABG0_9LAMI</name>
<reference evidence="1" key="1">
    <citation type="submission" date="2023-05" db="EMBL/GenBank/DDBJ databases">
        <authorList>
            <person name="Huff M."/>
        </authorList>
    </citation>
    <scope>NUCLEOTIDE SEQUENCE</scope>
</reference>
<accession>A0AAD2ABG0</accession>